<evidence type="ECO:0000256" key="2">
    <source>
        <dbReference type="ARBA" id="ARBA00022801"/>
    </source>
</evidence>
<dbReference type="PANTHER" id="PTHR43540">
    <property type="entry name" value="PEROXYUREIDOACRYLATE/UREIDOACRYLATE AMIDOHYDROLASE-RELATED"/>
    <property type="match status" value="1"/>
</dbReference>
<dbReference type="GO" id="GO:0016787">
    <property type="term" value="F:hydrolase activity"/>
    <property type="evidence" value="ECO:0007669"/>
    <property type="project" value="UniProtKB-KW"/>
</dbReference>
<dbReference type="InterPro" id="IPR036380">
    <property type="entry name" value="Isochorismatase-like_sf"/>
</dbReference>
<accession>A0AA39R948</accession>
<dbReference type="PANTHER" id="PTHR43540:SF15">
    <property type="entry name" value="BLR5631 PROTEIN"/>
    <property type="match status" value="1"/>
</dbReference>
<sequence length="197" mass="20905">MSHQQSGKSFRSFLGIEPSKPTTKDSVFVIIDAQNEYASGLLTISSLPSSRSVIHTVLQKYRKDGGDIIHIRHVTPQGAPLFTQGTELAEEFGELVEGMGGGEKVITKHHPSAFTGTDLQKAMEGFGKKKIVLAGYMAHVCISGTSRAGAELGYDMSVLSDGIGDRDIPGATAKQLVDTVLAELGDVSATIISSKDL</sequence>
<feature type="domain" description="Isochorismatase-like" evidence="3">
    <location>
        <begin position="27"/>
        <end position="168"/>
    </location>
</feature>
<evidence type="ECO:0000259" key="3">
    <source>
        <dbReference type="Pfam" id="PF00857"/>
    </source>
</evidence>
<dbReference type="InterPro" id="IPR000868">
    <property type="entry name" value="Isochorismatase-like_dom"/>
</dbReference>
<proteinExistence type="inferred from homology"/>
<evidence type="ECO:0000313" key="5">
    <source>
        <dbReference type="Proteomes" id="UP001166286"/>
    </source>
</evidence>
<evidence type="ECO:0000313" key="4">
    <source>
        <dbReference type="EMBL" id="KAK0516391.1"/>
    </source>
</evidence>
<organism evidence="4 5">
    <name type="scientific">Cladonia borealis</name>
    <dbReference type="NCBI Taxonomy" id="184061"/>
    <lineage>
        <taxon>Eukaryota</taxon>
        <taxon>Fungi</taxon>
        <taxon>Dikarya</taxon>
        <taxon>Ascomycota</taxon>
        <taxon>Pezizomycotina</taxon>
        <taxon>Lecanoromycetes</taxon>
        <taxon>OSLEUM clade</taxon>
        <taxon>Lecanoromycetidae</taxon>
        <taxon>Lecanorales</taxon>
        <taxon>Lecanorineae</taxon>
        <taxon>Cladoniaceae</taxon>
        <taxon>Cladonia</taxon>
    </lineage>
</organism>
<comment type="similarity">
    <text evidence="1">Belongs to the isochorismatase family.</text>
</comment>
<dbReference type="EMBL" id="JAFEKC020000002">
    <property type="protein sequence ID" value="KAK0516391.1"/>
    <property type="molecule type" value="Genomic_DNA"/>
</dbReference>
<gene>
    <name evidence="4" type="ORF">JMJ35_000994</name>
</gene>
<dbReference type="AlphaFoldDB" id="A0AA39R948"/>
<evidence type="ECO:0000256" key="1">
    <source>
        <dbReference type="ARBA" id="ARBA00006336"/>
    </source>
</evidence>
<comment type="caution">
    <text evidence="4">The sequence shown here is derived from an EMBL/GenBank/DDBJ whole genome shotgun (WGS) entry which is preliminary data.</text>
</comment>
<keyword evidence="5" id="KW-1185">Reference proteome</keyword>
<dbReference type="InterPro" id="IPR050272">
    <property type="entry name" value="Isochorismatase-like_hydrls"/>
</dbReference>
<name>A0AA39R948_9LECA</name>
<dbReference type="Gene3D" id="3.40.50.850">
    <property type="entry name" value="Isochorismatase-like"/>
    <property type="match status" value="1"/>
</dbReference>
<dbReference type="Pfam" id="PF00857">
    <property type="entry name" value="Isochorismatase"/>
    <property type="match status" value="1"/>
</dbReference>
<protein>
    <recommendedName>
        <fullName evidence="3">Isochorismatase-like domain-containing protein</fullName>
    </recommendedName>
</protein>
<keyword evidence="2" id="KW-0378">Hydrolase</keyword>
<reference evidence="4" key="1">
    <citation type="submission" date="2023-03" db="EMBL/GenBank/DDBJ databases">
        <title>Complete genome of Cladonia borealis.</title>
        <authorList>
            <person name="Park H."/>
        </authorList>
    </citation>
    <scope>NUCLEOTIDE SEQUENCE</scope>
    <source>
        <strain evidence="4">ANT050790</strain>
    </source>
</reference>
<dbReference type="SUPFAM" id="SSF52499">
    <property type="entry name" value="Isochorismatase-like hydrolases"/>
    <property type="match status" value="1"/>
</dbReference>
<dbReference type="Proteomes" id="UP001166286">
    <property type="component" value="Unassembled WGS sequence"/>
</dbReference>